<dbReference type="EMBL" id="CP012752">
    <property type="protein sequence ID" value="ALG14507.1"/>
    <property type="molecule type" value="Genomic_DNA"/>
</dbReference>
<keyword evidence="3" id="KW-0808">Transferase</keyword>
<dbReference type="SMART" id="SM00220">
    <property type="entry name" value="S_TKc"/>
    <property type="match status" value="1"/>
</dbReference>
<evidence type="ECO:0000256" key="7">
    <source>
        <dbReference type="SAM" id="MobiDB-lite"/>
    </source>
</evidence>
<feature type="transmembrane region" description="Helical" evidence="8">
    <location>
        <begin position="324"/>
        <end position="345"/>
    </location>
</feature>
<dbReference type="EC" id="2.7.11.1" evidence="1"/>
<keyword evidence="6" id="KW-0067">ATP-binding</keyword>
<dbReference type="PANTHER" id="PTHR43289:SF6">
    <property type="entry name" value="SERINE_THREONINE-PROTEIN KINASE NEKL-3"/>
    <property type="match status" value="1"/>
</dbReference>
<evidence type="ECO:0000256" key="5">
    <source>
        <dbReference type="ARBA" id="ARBA00022777"/>
    </source>
</evidence>
<keyword evidence="11" id="KW-1185">Reference proteome</keyword>
<dbReference type="Pfam" id="PF00069">
    <property type="entry name" value="Pkinase"/>
    <property type="match status" value="1"/>
</dbReference>
<sequence length="404" mass="42996">MYKATDVRLGRKVALKVIGEHLGEDAEFRERFVDEARNTSAIDHANVVPLYDFGEVDGLLYIAMRLVDGSDLASIIRDGPIAPERTLSLLGQVAEALDTLHDRGLVHLDVKPANVLVTSRETSTEHVYLADFGLTRRGATGHRTRSGDFLGSPTYAAPEHLRGEPVDGRTDAYSLACVLFACLTGRPPYQGKVPEVIQGHLNLDPPAVTGIVALPQPIDEVIRRGMAKDPKVRYPDCKALIGAARQALQQAARSEPPRAATAQPTPPPQQQAYRPAQGQPVQAQQQQPPQQPQQPPGPGDFHRVRPPTPVGSSAFTSDKGGKRWLVPVLVGLVAIAVVVLVVILLTSNGGSGNGGGGGQDDTTSKPQIPVGENPSSTTKRPSSGTVTTRRTLPTLTNLSGIPTG</sequence>
<evidence type="ECO:0000259" key="9">
    <source>
        <dbReference type="PROSITE" id="PS50011"/>
    </source>
</evidence>
<evidence type="ECO:0000313" key="10">
    <source>
        <dbReference type="EMBL" id="ALG14507.1"/>
    </source>
</evidence>
<feature type="compositionally biased region" description="Low complexity" evidence="7">
    <location>
        <begin position="245"/>
        <end position="263"/>
    </location>
</feature>
<feature type="domain" description="Protein kinase" evidence="9">
    <location>
        <begin position="1"/>
        <end position="248"/>
    </location>
</feature>
<evidence type="ECO:0000313" key="11">
    <source>
        <dbReference type="Proteomes" id="UP000063699"/>
    </source>
</evidence>
<dbReference type="PROSITE" id="PS00108">
    <property type="entry name" value="PROTEIN_KINASE_ST"/>
    <property type="match status" value="1"/>
</dbReference>
<feature type="compositionally biased region" description="Polar residues" evidence="7">
    <location>
        <begin position="373"/>
        <end position="384"/>
    </location>
</feature>
<gene>
    <name evidence="10" type="ORF">AOZ06_02730</name>
</gene>
<dbReference type="SUPFAM" id="SSF56112">
    <property type="entry name" value="Protein kinase-like (PK-like)"/>
    <property type="match status" value="1"/>
</dbReference>
<feature type="region of interest" description="Disordered" evidence="7">
    <location>
        <begin position="245"/>
        <end position="319"/>
    </location>
</feature>
<dbReference type="STRING" id="860235.AOZ06_02730"/>
<dbReference type="CDD" id="cd14014">
    <property type="entry name" value="STKc_PknB_like"/>
    <property type="match status" value="1"/>
</dbReference>
<evidence type="ECO:0000256" key="2">
    <source>
        <dbReference type="ARBA" id="ARBA00022527"/>
    </source>
</evidence>
<keyword evidence="8" id="KW-0472">Membrane</keyword>
<evidence type="ECO:0000256" key="1">
    <source>
        <dbReference type="ARBA" id="ARBA00012513"/>
    </source>
</evidence>
<dbReference type="Proteomes" id="UP000063699">
    <property type="component" value="Chromosome"/>
</dbReference>
<dbReference type="PROSITE" id="PS50011">
    <property type="entry name" value="PROTEIN_KINASE_DOM"/>
    <property type="match status" value="1"/>
</dbReference>
<organism evidence="10 11">
    <name type="scientific">Kibdelosporangium phytohabitans</name>
    <dbReference type="NCBI Taxonomy" id="860235"/>
    <lineage>
        <taxon>Bacteria</taxon>
        <taxon>Bacillati</taxon>
        <taxon>Actinomycetota</taxon>
        <taxon>Actinomycetes</taxon>
        <taxon>Pseudonocardiales</taxon>
        <taxon>Pseudonocardiaceae</taxon>
        <taxon>Kibdelosporangium</taxon>
    </lineage>
</organism>
<keyword evidence="2 10" id="KW-0723">Serine/threonine-protein kinase</keyword>
<dbReference type="InterPro" id="IPR000719">
    <property type="entry name" value="Prot_kinase_dom"/>
</dbReference>
<name>A0A0N9IGN9_9PSEU</name>
<dbReference type="AlphaFoldDB" id="A0A0N9IGN9"/>
<dbReference type="InterPro" id="IPR008271">
    <property type="entry name" value="Ser/Thr_kinase_AS"/>
</dbReference>
<evidence type="ECO:0000256" key="8">
    <source>
        <dbReference type="SAM" id="Phobius"/>
    </source>
</evidence>
<evidence type="ECO:0000256" key="4">
    <source>
        <dbReference type="ARBA" id="ARBA00022741"/>
    </source>
</evidence>
<protein>
    <recommendedName>
        <fullName evidence="1">non-specific serine/threonine protein kinase</fullName>
        <ecNumber evidence="1">2.7.11.1</ecNumber>
    </recommendedName>
</protein>
<reference evidence="10 11" key="1">
    <citation type="submission" date="2015-07" db="EMBL/GenBank/DDBJ databases">
        <title>Genome sequencing of Kibdelosporangium phytohabitans.</title>
        <authorList>
            <person name="Qin S."/>
            <person name="Xing K."/>
        </authorList>
    </citation>
    <scope>NUCLEOTIDE SEQUENCE [LARGE SCALE GENOMIC DNA]</scope>
    <source>
        <strain evidence="10 11">KLBMP1111</strain>
    </source>
</reference>
<dbReference type="PANTHER" id="PTHR43289">
    <property type="entry name" value="MITOGEN-ACTIVATED PROTEIN KINASE KINASE KINASE 20-RELATED"/>
    <property type="match status" value="1"/>
</dbReference>
<dbReference type="Gene3D" id="1.10.510.10">
    <property type="entry name" value="Transferase(Phosphotransferase) domain 1"/>
    <property type="match status" value="1"/>
</dbReference>
<feature type="compositionally biased region" description="Low complexity" evidence="7">
    <location>
        <begin position="385"/>
        <end position="396"/>
    </location>
</feature>
<proteinExistence type="predicted"/>
<dbReference type="Gene3D" id="3.30.200.20">
    <property type="entry name" value="Phosphorylase Kinase, domain 1"/>
    <property type="match status" value="1"/>
</dbReference>
<feature type="compositionally biased region" description="Low complexity" evidence="7">
    <location>
        <begin position="270"/>
        <end position="288"/>
    </location>
</feature>
<feature type="compositionally biased region" description="Gly residues" evidence="7">
    <location>
        <begin position="349"/>
        <end position="359"/>
    </location>
</feature>
<keyword evidence="8" id="KW-1133">Transmembrane helix</keyword>
<dbReference type="KEGG" id="kphy:AOZ06_02730"/>
<evidence type="ECO:0000256" key="3">
    <source>
        <dbReference type="ARBA" id="ARBA00022679"/>
    </source>
</evidence>
<keyword evidence="5 10" id="KW-0418">Kinase</keyword>
<evidence type="ECO:0000256" key="6">
    <source>
        <dbReference type="ARBA" id="ARBA00022840"/>
    </source>
</evidence>
<dbReference type="GO" id="GO:0005524">
    <property type="term" value="F:ATP binding"/>
    <property type="evidence" value="ECO:0007669"/>
    <property type="project" value="UniProtKB-KW"/>
</dbReference>
<dbReference type="InterPro" id="IPR011009">
    <property type="entry name" value="Kinase-like_dom_sf"/>
</dbReference>
<feature type="region of interest" description="Disordered" evidence="7">
    <location>
        <begin position="348"/>
        <end position="404"/>
    </location>
</feature>
<feature type="compositionally biased region" description="Pro residues" evidence="7">
    <location>
        <begin position="289"/>
        <end position="298"/>
    </location>
</feature>
<keyword evidence="4" id="KW-0547">Nucleotide-binding</keyword>
<dbReference type="GO" id="GO:0004674">
    <property type="term" value="F:protein serine/threonine kinase activity"/>
    <property type="evidence" value="ECO:0007669"/>
    <property type="project" value="UniProtKB-KW"/>
</dbReference>
<keyword evidence="8" id="KW-0812">Transmembrane</keyword>
<accession>A0A0N9IGN9</accession>